<organism evidence="2 3">
    <name type="scientific">Nannocystis exedens</name>
    <dbReference type="NCBI Taxonomy" id="54"/>
    <lineage>
        <taxon>Bacteria</taxon>
        <taxon>Pseudomonadati</taxon>
        <taxon>Myxococcota</taxon>
        <taxon>Polyangia</taxon>
        <taxon>Nannocystales</taxon>
        <taxon>Nannocystaceae</taxon>
        <taxon>Nannocystis</taxon>
    </lineage>
</organism>
<reference evidence="3" key="1">
    <citation type="submission" date="2016-10" db="EMBL/GenBank/DDBJ databases">
        <authorList>
            <person name="Varghese N."/>
            <person name="Submissions S."/>
        </authorList>
    </citation>
    <scope>NUCLEOTIDE SEQUENCE [LARGE SCALE GENOMIC DNA]</scope>
    <source>
        <strain evidence="3">ATCC 25963</strain>
    </source>
</reference>
<evidence type="ECO:0000313" key="3">
    <source>
        <dbReference type="Proteomes" id="UP000199400"/>
    </source>
</evidence>
<keyword evidence="3" id="KW-1185">Reference proteome</keyword>
<evidence type="ECO:0000313" key="2">
    <source>
        <dbReference type="EMBL" id="SFF12059.1"/>
    </source>
</evidence>
<dbReference type="InterPro" id="IPR005358">
    <property type="entry name" value="Puta_zinc/iron-chelating_dom"/>
</dbReference>
<proteinExistence type="predicted"/>
<evidence type="ECO:0000256" key="1">
    <source>
        <dbReference type="SAM" id="MobiDB-lite"/>
    </source>
</evidence>
<accession>A0A1I2G4L5</accession>
<name>A0A1I2G4L5_9BACT</name>
<sequence>MSDPDRPALAAILVQLRGRVDAHFAAAQARMPEAFACRAGCDSCCHQRFGVYAAEAEPIRRALADLAVRTPVLRNRIREQADDPAHRHHCALLVDGACAVYAERPMICRSHGLPIAVADPAPRVDHCPLNFTSGPPPRESVLRLDAVNQPLAVLATLWDRAEGQGDRSPVRVDLADLAREPDPPTNP</sequence>
<gene>
    <name evidence="2" type="ORF">SAMN02745121_07023</name>
</gene>
<dbReference type="Pfam" id="PF03692">
    <property type="entry name" value="CxxCxxCC"/>
    <property type="match status" value="1"/>
</dbReference>
<dbReference type="Proteomes" id="UP000199400">
    <property type="component" value="Unassembled WGS sequence"/>
</dbReference>
<dbReference type="AlphaFoldDB" id="A0A1I2G4L5"/>
<dbReference type="RefSeq" id="WP_096325762.1">
    <property type="nucleotide sequence ID" value="NZ_FOMX01000030.1"/>
</dbReference>
<dbReference type="EMBL" id="FOMX01000030">
    <property type="protein sequence ID" value="SFF12059.1"/>
    <property type="molecule type" value="Genomic_DNA"/>
</dbReference>
<dbReference type="STRING" id="54.SAMN02745121_07023"/>
<protein>
    <submittedName>
        <fullName evidence="2">Putative zinc-or iron-chelating domain-containing protein</fullName>
    </submittedName>
</protein>
<feature type="region of interest" description="Disordered" evidence="1">
    <location>
        <begin position="163"/>
        <end position="187"/>
    </location>
</feature>
<dbReference type="OrthoDB" id="9810361at2"/>